<accession>F0U7V0</accession>
<proteinExistence type="predicted"/>
<dbReference type="HOGENOM" id="CLU_1834572_0_0_1"/>
<dbReference type="OMA" id="THRAGIC"/>
<name>F0U7V0_AJEC8</name>
<protein>
    <submittedName>
        <fullName evidence="1">Predicted protein</fullName>
    </submittedName>
</protein>
<gene>
    <name evidence="1" type="ORF">HCEG_01824</name>
</gene>
<dbReference type="AlphaFoldDB" id="F0U7V0"/>
<sequence>MRNVTINDVLAGLGTAIPPPTQNYRPGRCHLVLFSEEIKSPDHREVGHGKTTVGIGGCRTGGTGHPATHRAGICIAGLQANKIFRLLAAPQISNSKVAAANNHMRAAAVVAVLLRFNFGQTAAGHTRACRGFCVDWAYFG</sequence>
<evidence type="ECO:0000313" key="1">
    <source>
        <dbReference type="EMBL" id="EGC42462.1"/>
    </source>
</evidence>
<dbReference type="EMBL" id="DS990636">
    <property type="protein sequence ID" value="EGC42462.1"/>
    <property type="molecule type" value="Genomic_DNA"/>
</dbReference>
<evidence type="ECO:0000313" key="2">
    <source>
        <dbReference type="Proteomes" id="UP000008142"/>
    </source>
</evidence>
<organism evidence="2">
    <name type="scientific">Ajellomyces capsulatus (strain H88)</name>
    <name type="common">Darling's disease fungus</name>
    <name type="synonym">Histoplasma capsulatum</name>
    <dbReference type="NCBI Taxonomy" id="544711"/>
    <lineage>
        <taxon>Eukaryota</taxon>
        <taxon>Fungi</taxon>
        <taxon>Dikarya</taxon>
        <taxon>Ascomycota</taxon>
        <taxon>Pezizomycotina</taxon>
        <taxon>Eurotiomycetes</taxon>
        <taxon>Eurotiomycetidae</taxon>
        <taxon>Onygenales</taxon>
        <taxon>Ajellomycetaceae</taxon>
        <taxon>Histoplasma</taxon>
    </lineage>
</organism>
<reference evidence="2" key="1">
    <citation type="submission" date="2008-07" db="EMBL/GenBank/DDBJ databases">
        <title>Annotation of Ajellomyces capsulatus strain H88.</title>
        <authorList>
            <person name="Champion M."/>
            <person name="Cuomo C."/>
            <person name="Ma L.-J."/>
            <person name="Henn M.R."/>
            <person name="Sil A."/>
            <person name="Goldman B."/>
            <person name="Young S.K."/>
            <person name="Kodira C.D."/>
            <person name="Zeng Q."/>
            <person name="Koehrsen M."/>
            <person name="Alvarado L."/>
            <person name="Berlin A."/>
            <person name="Borenstein D."/>
            <person name="Chen Z."/>
            <person name="Engels R."/>
            <person name="Freedman E."/>
            <person name="Gellesch M."/>
            <person name="Goldberg J."/>
            <person name="Griggs A."/>
            <person name="Gujja S."/>
            <person name="Heiman D."/>
            <person name="Hepburn T."/>
            <person name="Howarth C."/>
            <person name="Jen D."/>
            <person name="Larson L."/>
            <person name="Lewis B."/>
            <person name="Mehta T."/>
            <person name="Park D."/>
            <person name="Pearson M."/>
            <person name="Roberts A."/>
            <person name="Saif S."/>
            <person name="Shea T."/>
            <person name="Shenoy N."/>
            <person name="Sisk P."/>
            <person name="Stolte C."/>
            <person name="Sykes S."/>
            <person name="Walk T."/>
            <person name="White J."/>
            <person name="Yandava C."/>
            <person name="Klein B."/>
            <person name="McEwen J.G."/>
            <person name="Puccia R."/>
            <person name="Goldman G.H."/>
            <person name="Felipe M.S."/>
            <person name="Nino-Vega G."/>
            <person name="San-Blas G."/>
            <person name="Taylor J."/>
            <person name="Mendoza L."/>
            <person name="Galagan J."/>
            <person name="Nusbaum C."/>
            <person name="Birren B."/>
        </authorList>
    </citation>
    <scope>NUCLEOTIDE SEQUENCE [LARGE SCALE GENOMIC DNA]</scope>
    <source>
        <strain evidence="2">H88</strain>
    </source>
</reference>
<dbReference type="Proteomes" id="UP000008142">
    <property type="component" value="Unassembled WGS sequence"/>
</dbReference>